<dbReference type="EMBL" id="AWXZ01000013">
    <property type="protein sequence ID" value="ESR26925.1"/>
    <property type="molecule type" value="Genomic_DNA"/>
</dbReference>
<dbReference type="eggNOG" id="ENOG502ZCMZ">
    <property type="taxonomic scope" value="Bacteria"/>
</dbReference>
<reference evidence="1 2" key="1">
    <citation type="journal article" date="2014" name="Genome Announc.">
        <title>Draft Genome Sequence of Lutibaculum baratangense Strain AMV1T, Isolated from a Mud Volcano in Andamans, India.</title>
        <authorList>
            <person name="Singh A."/>
            <person name="Sreenivas A."/>
            <person name="Sathyanarayana Reddy G."/>
            <person name="Pinnaka A.K."/>
            <person name="Shivaji S."/>
        </authorList>
    </citation>
    <scope>NUCLEOTIDE SEQUENCE [LARGE SCALE GENOMIC DNA]</scope>
    <source>
        <strain evidence="1 2">AMV1</strain>
    </source>
</reference>
<organism evidence="1 2">
    <name type="scientific">Lutibaculum baratangense AMV1</name>
    <dbReference type="NCBI Taxonomy" id="631454"/>
    <lineage>
        <taxon>Bacteria</taxon>
        <taxon>Pseudomonadati</taxon>
        <taxon>Pseudomonadota</taxon>
        <taxon>Alphaproteobacteria</taxon>
        <taxon>Hyphomicrobiales</taxon>
        <taxon>Tepidamorphaceae</taxon>
        <taxon>Lutibaculum</taxon>
    </lineage>
</organism>
<dbReference type="Proteomes" id="UP000017819">
    <property type="component" value="Unassembled WGS sequence"/>
</dbReference>
<sequence length="258" mass="28767">MTARVFAEGSAMRIKFRCLPGYRGHVPEPRRASEALPDWVRKMPAAATSPTRGGIDVPTVKRCPPFLDAVREGIVFPLVTDLHVRGGEISWDWDLPEVEGRLTIESPIGVHAPEQLTGAPFRVDREQFAIKFSNFWAIEAPAGVSLLFSHPFNREDLPFRTLTGLVDVDAFTRGFVNFPALWVDPGFEGTLPKGTPVAQAVPIRREALELEFDVGEFDEAGFAEQRAFQTALSEDPSVYRKAYRQKRDGRGRDEASDL</sequence>
<proteinExistence type="predicted"/>
<protein>
    <submittedName>
        <fullName evidence="1">Uncharacterized protein</fullName>
    </submittedName>
</protein>
<comment type="caution">
    <text evidence="1">The sequence shown here is derived from an EMBL/GenBank/DDBJ whole genome shotgun (WGS) entry which is preliminary data.</text>
</comment>
<evidence type="ECO:0000313" key="1">
    <source>
        <dbReference type="EMBL" id="ESR26925.1"/>
    </source>
</evidence>
<keyword evidence="2" id="KW-1185">Reference proteome</keyword>
<evidence type="ECO:0000313" key="2">
    <source>
        <dbReference type="Proteomes" id="UP000017819"/>
    </source>
</evidence>
<gene>
    <name evidence="1" type="ORF">N177_0709</name>
</gene>
<dbReference type="STRING" id="631454.N177_0709"/>
<accession>V4RV66</accession>
<dbReference type="AlphaFoldDB" id="V4RV66"/>
<name>V4RV66_9HYPH</name>